<accession>A0ABR4W9P2</accession>
<evidence type="ECO:0000313" key="1">
    <source>
        <dbReference type="EMBL" id="KGD60129.1"/>
    </source>
</evidence>
<dbReference type="Proteomes" id="UP000029443">
    <property type="component" value="Unassembled WGS sequence"/>
</dbReference>
<comment type="caution">
    <text evidence="1">The sequence shown here is derived from an EMBL/GenBank/DDBJ whole genome shotgun (WGS) entry which is preliminary data.</text>
</comment>
<dbReference type="InterPro" id="IPR023393">
    <property type="entry name" value="START-like_dom_sf"/>
</dbReference>
<name>A0ABR4W9P2_9GAMM</name>
<dbReference type="Gene3D" id="3.30.530.20">
    <property type="match status" value="1"/>
</dbReference>
<gene>
    <name evidence="1" type="ORF">T9A_02887</name>
</gene>
<dbReference type="CDD" id="cd07821">
    <property type="entry name" value="PYR_PYL_RCAR_like"/>
    <property type="match status" value="1"/>
</dbReference>
<dbReference type="SUPFAM" id="SSF55961">
    <property type="entry name" value="Bet v1-like"/>
    <property type="match status" value="1"/>
</dbReference>
<evidence type="ECO:0000313" key="2">
    <source>
        <dbReference type="Proteomes" id="UP000029443"/>
    </source>
</evidence>
<dbReference type="Pfam" id="PF10604">
    <property type="entry name" value="Polyketide_cyc2"/>
    <property type="match status" value="1"/>
</dbReference>
<keyword evidence="2" id="KW-1185">Reference proteome</keyword>
<dbReference type="PANTHER" id="PTHR39332">
    <property type="entry name" value="BLL4707 PROTEIN"/>
    <property type="match status" value="1"/>
</dbReference>
<dbReference type="RefSeq" id="WP_052043063.1">
    <property type="nucleotide sequence ID" value="NZ_ARXU01000014.1"/>
</dbReference>
<reference evidence="1 2" key="1">
    <citation type="submission" date="2012-09" db="EMBL/GenBank/DDBJ databases">
        <title>Genome Sequence of alkane-degrading Bacterium Alcanivorax jadensis T9.</title>
        <authorList>
            <person name="Lai Q."/>
            <person name="Shao Z."/>
        </authorList>
    </citation>
    <scope>NUCLEOTIDE SEQUENCE [LARGE SCALE GENOMIC DNA]</scope>
    <source>
        <strain evidence="1 2">T9</strain>
    </source>
</reference>
<proteinExistence type="predicted"/>
<dbReference type="PANTHER" id="PTHR39332:SF7">
    <property type="entry name" value="SRPBCC FAMILY PROTEIN"/>
    <property type="match status" value="1"/>
</dbReference>
<organism evidence="1 2">
    <name type="scientific">Alcanivorax jadensis T9</name>
    <dbReference type="NCBI Taxonomy" id="1177181"/>
    <lineage>
        <taxon>Bacteria</taxon>
        <taxon>Pseudomonadati</taxon>
        <taxon>Pseudomonadota</taxon>
        <taxon>Gammaproteobacteria</taxon>
        <taxon>Oceanospirillales</taxon>
        <taxon>Alcanivoracaceae</taxon>
        <taxon>Alcanivorax</taxon>
    </lineage>
</organism>
<dbReference type="EMBL" id="ARXU01000014">
    <property type="protein sequence ID" value="KGD60129.1"/>
    <property type="molecule type" value="Genomic_DNA"/>
</dbReference>
<sequence length="143" mass="15752">MPSIHADHHYTHDADTVWHRIRGFGDLKSWLPGVTDCSVTGTGVGATRTVSMATGGQVIEELVAYDEASRRFSYRIVAAPGVREENRFVATVSVRPVDKGCRVTWQADFDAADTPPEKLEAARQGGEQMYRFCLSHLATLLDS</sequence>
<dbReference type="InterPro" id="IPR019587">
    <property type="entry name" value="Polyketide_cyclase/dehydratase"/>
</dbReference>
<protein>
    <submittedName>
        <fullName evidence="1">MxaD protein</fullName>
    </submittedName>
</protein>